<feature type="non-terminal residue" evidence="1">
    <location>
        <position position="1"/>
    </location>
</feature>
<dbReference type="Pfam" id="PF03938">
    <property type="entry name" value="OmpH"/>
    <property type="match status" value="1"/>
</dbReference>
<evidence type="ECO:0008006" key="2">
    <source>
        <dbReference type="Google" id="ProtNLM"/>
    </source>
</evidence>
<dbReference type="InterPro" id="IPR024930">
    <property type="entry name" value="Skp_dom_sf"/>
</dbReference>
<dbReference type="SUPFAM" id="SSF111384">
    <property type="entry name" value="OmpH-like"/>
    <property type="match status" value="1"/>
</dbReference>
<proteinExistence type="predicted"/>
<gene>
    <name evidence="1" type="ORF">METZ01_LOCUS53657</name>
</gene>
<dbReference type="EMBL" id="UINC01002839">
    <property type="protein sequence ID" value="SVA00803.1"/>
    <property type="molecule type" value="Genomic_DNA"/>
</dbReference>
<dbReference type="GO" id="GO:0051082">
    <property type="term" value="F:unfolded protein binding"/>
    <property type="evidence" value="ECO:0007669"/>
    <property type="project" value="InterPro"/>
</dbReference>
<dbReference type="InterPro" id="IPR005632">
    <property type="entry name" value="Chaperone_Skp"/>
</dbReference>
<dbReference type="AlphaFoldDB" id="A0A381SHW2"/>
<name>A0A381SHW2_9ZZZZ</name>
<accession>A0A381SHW2</accession>
<reference evidence="1" key="1">
    <citation type="submission" date="2018-05" db="EMBL/GenBank/DDBJ databases">
        <authorList>
            <person name="Lanie J.A."/>
            <person name="Ng W.-L."/>
            <person name="Kazmierczak K.M."/>
            <person name="Andrzejewski T.M."/>
            <person name="Davidsen T.M."/>
            <person name="Wayne K.J."/>
            <person name="Tettelin H."/>
            <person name="Glass J.I."/>
            <person name="Rusch D."/>
            <person name="Podicherti R."/>
            <person name="Tsui H.-C.T."/>
            <person name="Winkler M.E."/>
        </authorList>
    </citation>
    <scope>NUCLEOTIDE SEQUENCE</scope>
</reference>
<protein>
    <recommendedName>
        <fullName evidence="2">OmpH family outer membrane protein</fullName>
    </recommendedName>
</protein>
<dbReference type="Gene3D" id="3.30.910.20">
    <property type="entry name" value="Skp domain"/>
    <property type="match status" value="1"/>
</dbReference>
<organism evidence="1">
    <name type="scientific">marine metagenome</name>
    <dbReference type="NCBI Taxonomy" id="408172"/>
    <lineage>
        <taxon>unclassified sequences</taxon>
        <taxon>metagenomes</taxon>
        <taxon>ecological metagenomes</taxon>
    </lineage>
</organism>
<evidence type="ECO:0000313" key="1">
    <source>
        <dbReference type="EMBL" id="SVA00803.1"/>
    </source>
</evidence>
<sequence>DLIIQRKQLIQPIQDQIFIAIKEISKSRKYDFIFDKSADIVMLYSDRKFDISDQILRIITRTNNRKQLDSRREKRQAEEEDKIIASNLEAEDLDEVEEEDKTDAPKPEKVLSAKELREKMLRERKEKILASRKVKDSTFIKNNNN</sequence>